<dbReference type="EC" id="1.3.1.124" evidence="3"/>
<protein>
    <recommendedName>
        <fullName evidence="3">2,4-dienoyl-CoA reductase [(3E)-enoyl-CoA-producing]</fullName>
        <ecNumber evidence="3">1.3.1.124</ecNumber>
    </recommendedName>
</protein>
<dbReference type="InterPro" id="IPR036291">
    <property type="entry name" value="NAD(P)-bd_dom_sf"/>
</dbReference>
<evidence type="ECO:0000256" key="1">
    <source>
        <dbReference type="ARBA" id="ARBA00022857"/>
    </source>
</evidence>
<dbReference type="EMBL" id="JAEOAQ010000001">
    <property type="protein sequence ID" value="KAG5421775.1"/>
    <property type="molecule type" value="Genomic_DNA"/>
</dbReference>
<dbReference type="PANTHER" id="PTHR43296:SF2">
    <property type="entry name" value="PEROXISOMAL 2,4-DIENOYL-COA REDUCTASE [(3E)-ENOYL-COA-PRODUCING]"/>
    <property type="match status" value="1"/>
</dbReference>
<organism evidence="6 7">
    <name type="scientific">Candida metapsilosis</name>
    <dbReference type="NCBI Taxonomy" id="273372"/>
    <lineage>
        <taxon>Eukaryota</taxon>
        <taxon>Fungi</taxon>
        <taxon>Dikarya</taxon>
        <taxon>Ascomycota</taxon>
        <taxon>Saccharomycotina</taxon>
        <taxon>Pichiomycetes</taxon>
        <taxon>Debaryomycetaceae</taxon>
        <taxon>Candida/Lodderomyces clade</taxon>
        <taxon>Candida</taxon>
    </lineage>
</organism>
<dbReference type="InterPro" id="IPR002347">
    <property type="entry name" value="SDR_fam"/>
</dbReference>
<dbReference type="CDD" id="cd05369">
    <property type="entry name" value="TER_DECR_SDR_a"/>
    <property type="match status" value="1"/>
</dbReference>
<dbReference type="Pfam" id="PF13561">
    <property type="entry name" value="adh_short_C2"/>
    <property type="match status" value="1"/>
</dbReference>
<dbReference type="Proteomes" id="UP000669133">
    <property type="component" value="Unassembled WGS sequence"/>
</dbReference>
<dbReference type="AlphaFoldDB" id="A0A8H8DE47"/>
<evidence type="ECO:0000256" key="3">
    <source>
        <dbReference type="ARBA" id="ARBA00026117"/>
    </source>
</evidence>
<dbReference type="SUPFAM" id="SSF51735">
    <property type="entry name" value="NAD(P)-binding Rossmann-fold domains"/>
    <property type="match status" value="1"/>
</dbReference>
<comment type="catalytic activity">
    <reaction evidence="4">
        <text>a (2E,4E)-dienoyl-CoA + NADPH + H(+) = a 4,5-saturated-(3E)-enoyl-CoA + NADP(+)</text>
        <dbReference type="Rhea" id="RHEA:45912"/>
        <dbReference type="ChEBI" id="CHEBI:15378"/>
        <dbReference type="ChEBI" id="CHEBI:57783"/>
        <dbReference type="ChEBI" id="CHEBI:58349"/>
        <dbReference type="ChEBI" id="CHEBI:85101"/>
        <dbReference type="ChEBI" id="CHEBI:85493"/>
        <dbReference type="EC" id="1.3.1.124"/>
    </reaction>
</comment>
<dbReference type="RefSeq" id="XP_067550891.1">
    <property type="nucleotide sequence ID" value="XM_067695277.1"/>
</dbReference>
<dbReference type="InterPro" id="IPR045017">
    <property type="entry name" value="DECR2-like"/>
</dbReference>
<evidence type="ECO:0000256" key="2">
    <source>
        <dbReference type="ARBA" id="ARBA00023002"/>
    </source>
</evidence>
<dbReference type="PRINTS" id="PR00081">
    <property type="entry name" value="GDHRDH"/>
</dbReference>
<evidence type="ECO:0000256" key="4">
    <source>
        <dbReference type="ARBA" id="ARBA00048009"/>
    </source>
</evidence>
<proteinExistence type="predicted"/>
<sequence>MSTLDQSYVTKGSWRPDLFKGKVAFVTGGAGSICRVQTEALILLGANAAIVGRNKEKTDAAAKELEALRPGAKVVSLPNIDVRDVKQLTAAANKAVEELGRIDFVIAGAAGNFLSDFTHLSSNAFASVVNIDLIGSFNTVKACFDQLKKNKGAIIFVSATLHYYGIPFQIHVGAAKAGVDALSNALATELGPLGIRSNCIAPGPIAETEGMKRLAPGVIDQVAARVPVQRLGTKQDIADATVYLFSPAGSYVNGEILVVDGGAWHIGQGIGNTDYPVTLKKVQDGKHSYRL</sequence>
<gene>
    <name evidence="6" type="ORF">I9W82_000867</name>
</gene>
<keyword evidence="1" id="KW-0521">NADP</keyword>
<reference evidence="6 7" key="1">
    <citation type="submission" date="2020-12" db="EMBL/GenBank/DDBJ databases">
        <title>Effect of drift, selection, and recombination on the evolution of hybrid genomes in Candida yeast pathogens.</title>
        <authorList>
            <person name="Mixao V."/>
            <person name="Ksiezopolska E."/>
            <person name="Saus E."/>
            <person name="Boekhout T."/>
            <person name="Gacser A."/>
            <person name="Gabaldon T."/>
        </authorList>
    </citation>
    <scope>NUCLEOTIDE SEQUENCE [LARGE SCALE GENOMIC DNA]</scope>
    <source>
        <strain evidence="6 7">BP57</strain>
    </source>
</reference>
<dbReference type="OrthoDB" id="2136131at2759"/>
<dbReference type="GO" id="GO:0009062">
    <property type="term" value="P:fatty acid catabolic process"/>
    <property type="evidence" value="ECO:0007669"/>
    <property type="project" value="InterPro"/>
</dbReference>
<evidence type="ECO:0000313" key="7">
    <source>
        <dbReference type="Proteomes" id="UP000669133"/>
    </source>
</evidence>
<dbReference type="GeneID" id="93649496"/>
<dbReference type="GO" id="GO:0005777">
    <property type="term" value="C:peroxisome"/>
    <property type="evidence" value="ECO:0007669"/>
    <property type="project" value="TreeGrafter"/>
</dbReference>
<dbReference type="GO" id="GO:0008670">
    <property type="term" value="F:2,4-dienoyl-CoA reductase (NADPH) activity"/>
    <property type="evidence" value="ECO:0007669"/>
    <property type="project" value="InterPro"/>
</dbReference>
<comment type="caution">
    <text evidence="6">The sequence shown here is derived from an EMBL/GenBank/DDBJ whole genome shotgun (WGS) entry which is preliminary data.</text>
</comment>
<keyword evidence="7" id="KW-1185">Reference proteome</keyword>
<keyword evidence="2" id="KW-0560">Oxidoreductase</keyword>
<dbReference type="Gene3D" id="3.40.50.720">
    <property type="entry name" value="NAD(P)-binding Rossmann-like Domain"/>
    <property type="match status" value="1"/>
</dbReference>
<accession>A0A8H8DE47</accession>
<evidence type="ECO:0000313" key="6">
    <source>
        <dbReference type="EMBL" id="KAG5421775.1"/>
    </source>
</evidence>
<dbReference type="PANTHER" id="PTHR43296">
    <property type="entry name" value="PEROXISOMAL 2,4-DIENOYL-COA REDUCTASE"/>
    <property type="match status" value="1"/>
</dbReference>
<evidence type="ECO:0000256" key="5">
    <source>
        <dbReference type="ARBA" id="ARBA00048340"/>
    </source>
</evidence>
<name>A0A8H8DE47_9ASCO</name>
<comment type="catalytic activity">
    <reaction evidence="5">
        <text>a (2E,4Z)-dienoyl-CoA + NADPH + H(+) = a 4,5-saturated-(3E)-enoyl-CoA + NADP(+)</text>
        <dbReference type="Rhea" id="RHEA:61892"/>
        <dbReference type="ChEBI" id="CHEBI:15378"/>
        <dbReference type="ChEBI" id="CHEBI:57783"/>
        <dbReference type="ChEBI" id="CHEBI:58349"/>
        <dbReference type="ChEBI" id="CHEBI:85099"/>
        <dbReference type="ChEBI" id="CHEBI:85493"/>
        <dbReference type="EC" id="1.3.1.124"/>
    </reaction>
</comment>